<dbReference type="Proteomes" id="UP000664169">
    <property type="component" value="Unassembled WGS sequence"/>
</dbReference>
<evidence type="ECO:0000256" key="2">
    <source>
        <dbReference type="SAM" id="SignalP"/>
    </source>
</evidence>
<evidence type="ECO:0008006" key="5">
    <source>
        <dbReference type="Google" id="ProtNLM"/>
    </source>
</evidence>
<keyword evidence="4" id="KW-1185">Reference proteome</keyword>
<dbReference type="InterPro" id="IPR021054">
    <property type="entry name" value="Cell_wall_mannoprotein_1"/>
</dbReference>
<dbReference type="PANTHER" id="PTHR38123:SF6">
    <property type="entry name" value="CELL WALL SERINE-THREONINE-RICH GALACTOMANNOPROTEIN MP1 (AFU_ORTHOLOGUE AFUA_4G03240)"/>
    <property type="match status" value="1"/>
</dbReference>
<keyword evidence="2" id="KW-0732">Signal</keyword>
<dbReference type="GO" id="GO:0005576">
    <property type="term" value="C:extracellular region"/>
    <property type="evidence" value="ECO:0007669"/>
    <property type="project" value="TreeGrafter"/>
</dbReference>
<dbReference type="Gene3D" id="1.20.1280.140">
    <property type="match status" value="1"/>
</dbReference>
<dbReference type="PANTHER" id="PTHR38123">
    <property type="entry name" value="CELL WALL SERINE-THREONINE-RICH GALACTOMANNOPROTEIN MP1 (AFU_ORTHOLOGUE AFUA_4G03240)"/>
    <property type="match status" value="1"/>
</dbReference>
<gene>
    <name evidence="3" type="ORF">GOMPHAMPRED_004558</name>
</gene>
<name>A0A8H3FMU4_9LECA</name>
<comment type="caution">
    <text evidence="3">The sequence shown here is derived from an EMBL/GenBank/DDBJ whole genome shotgun (WGS) entry which is preliminary data.</text>
</comment>
<feature type="chain" id="PRO_5034569427" description="Cell wall protein" evidence="2">
    <location>
        <begin position="17"/>
        <end position="252"/>
    </location>
</feature>
<reference evidence="3" key="1">
    <citation type="submission" date="2021-03" db="EMBL/GenBank/DDBJ databases">
        <authorList>
            <person name="Tagirdzhanova G."/>
        </authorList>
    </citation>
    <scope>NUCLEOTIDE SEQUENCE</scope>
</reference>
<feature type="signal peptide" evidence="2">
    <location>
        <begin position="1"/>
        <end position="16"/>
    </location>
</feature>
<dbReference type="OrthoDB" id="2422134at2759"/>
<protein>
    <recommendedName>
        <fullName evidence="5">Cell wall protein</fullName>
    </recommendedName>
</protein>
<dbReference type="EMBL" id="CAJPDQ010000028">
    <property type="protein sequence ID" value="CAF9927957.1"/>
    <property type="molecule type" value="Genomic_DNA"/>
</dbReference>
<accession>A0A8H3FMU4</accession>
<evidence type="ECO:0000256" key="1">
    <source>
        <dbReference type="SAM" id="MobiDB-lite"/>
    </source>
</evidence>
<dbReference type="AlphaFoldDB" id="A0A8H3FMU4"/>
<organism evidence="3 4">
    <name type="scientific">Gomphillus americanus</name>
    <dbReference type="NCBI Taxonomy" id="1940652"/>
    <lineage>
        <taxon>Eukaryota</taxon>
        <taxon>Fungi</taxon>
        <taxon>Dikarya</taxon>
        <taxon>Ascomycota</taxon>
        <taxon>Pezizomycotina</taxon>
        <taxon>Lecanoromycetes</taxon>
        <taxon>OSLEUM clade</taxon>
        <taxon>Ostropomycetidae</taxon>
        <taxon>Ostropales</taxon>
        <taxon>Graphidaceae</taxon>
        <taxon>Gomphilloideae</taxon>
        <taxon>Gomphillus</taxon>
    </lineage>
</organism>
<evidence type="ECO:0000313" key="4">
    <source>
        <dbReference type="Proteomes" id="UP000664169"/>
    </source>
</evidence>
<feature type="region of interest" description="Disordered" evidence="1">
    <location>
        <begin position="196"/>
        <end position="223"/>
    </location>
</feature>
<proteinExistence type="predicted"/>
<evidence type="ECO:0000313" key="3">
    <source>
        <dbReference type="EMBL" id="CAF9927957.1"/>
    </source>
</evidence>
<dbReference type="Pfam" id="PF12296">
    <property type="entry name" value="HsbA"/>
    <property type="match status" value="1"/>
</dbReference>
<sequence length="252" mass="24037">MKYSLAASILVAGATAQSFDVASAINALTTQTQQLTTDVMAYTGGDGATIKSDAAKLNQMIMSDDTSVKGLSSIDQTTALGLAAPVQSLGNAAMDAVNALVAKKASFVSNGQGSAVYSALVSQASLSNQFSSDLTSKVPSALQGIAANLAAPISSALASGVSAFADATGSGSSSSASATMESSSVASSSMASSATASSSEPAAGSMTTAMGGASSTVSGTASTGSPIATGSASTLNMGAGAAALAMIAVLAL</sequence>